<evidence type="ECO:0000313" key="15">
    <source>
        <dbReference type="Proteomes" id="UP000201335"/>
    </source>
</evidence>
<dbReference type="FunFam" id="3.40.50.620:FF:000110">
    <property type="entry name" value="Deoxyribodipyrimidine photolyase"/>
    <property type="match status" value="1"/>
</dbReference>
<dbReference type="OrthoDB" id="5004at10239"/>
<keyword evidence="6" id="KW-0227">DNA damage</keyword>
<keyword evidence="10" id="KW-0456">Lyase</keyword>
<dbReference type="GO" id="GO:0000719">
    <property type="term" value="P:photoreactive repair"/>
    <property type="evidence" value="ECO:0007669"/>
    <property type="project" value="TreeGrafter"/>
</dbReference>
<evidence type="ECO:0000256" key="3">
    <source>
        <dbReference type="ARBA" id="ARBA00013149"/>
    </source>
</evidence>
<evidence type="ECO:0000256" key="12">
    <source>
        <dbReference type="ARBA" id="ARBA00033999"/>
    </source>
</evidence>
<dbReference type="FunFam" id="1.10.579.10:FF:000002">
    <property type="entry name" value="Deoxyribodipyrimidine photolyase"/>
    <property type="match status" value="1"/>
</dbReference>
<dbReference type="EC" id="4.1.99.3" evidence="3"/>
<dbReference type="Gene3D" id="1.10.579.10">
    <property type="entry name" value="DNA Cyclobutane Dipyrimidine Photolyase, subunit A, domain 3"/>
    <property type="match status" value="1"/>
</dbReference>
<dbReference type="SUPFAM" id="SSF48173">
    <property type="entry name" value="Cryptochrome/photolyase FAD-binding domain"/>
    <property type="match status" value="1"/>
</dbReference>
<evidence type="ECO:0000256" key="9">
    <source>
        <dbReference type="ARBA" id="ARBA00023204"/>
    </source>
</evidence>
<evidence type="ECO:0000256" key="4">
    <source>
        <dbReference type="ARBA" id="ARBA00014046"/>
    </source>
</evidence>
<dbReference type="InterPro" id="IPR014729">
    <property type="entry name" value="Rossmann-like_a/b/a_fold"/>
</dbReference>
<keyword evidence="7" id="KW-0274">FAD</keyword>
<comment type="similarity">
    <text evidence="2">Belongs to the DNA photolyase class-2 family.</text>
</comment>
<evidence type="ECO:0000256" key="7">
    <source>
        <dbReference type="ARBA" id="ARBA00022827"/>
    </source>
</evidence>
<sequence length="466" mass="54242">MESTFTSLRQANSGLKVDIRRTRLIHESTTTKPTTKGVVYWMSRDSRIEDNWAFLYAQQMAIEHKVPLHVCFCLVSSFCNAGIRQFHFLLEGLKFVQQECRRLNVSFHVLDGSGDQVLLDWCNKHDVDAIVCDFNPTTEPLKWVDNVKKTIPSHMSLTQVDAHNVVPCWLQSSAYSAHTFRTAINRKLDEYLTQYPDAKLHPYGDATYPHIDWDALLQSRNMHADVQPVTWAEPGYHGAIKVFTKFAGERIKHYHELRNKPTENVCSNLSPWLHFGQISAQRVILHIKSLTNVGKQNVDTFIDECLIRRELADNFCYHNKEYDSIEASAPQWAIDTLEAHKFDRRAYVYSLNALETASTHDPLWNAAQTQLLREGKMHQYMRMYWCKKILEWSEDAQTALVHAIYLNDKYSLDGRDPNGYVGCMWSICGVHDRAWRELPIYGKVRYMNYNGCVRKFDVKTYINRYK</sequence>
<dbReference type="KEGG" id="vg:23632053"/>
<keyword evidence="5" id="KW-0285">Flavoprotein</keyword>
<evidence type="ECO:0000256" key="6">
    <source>
        <dbReference type="ARBA" id="ARBA00022763"/>
    </source>
</evidence>
<dbReference type="EMBL" id="KM371112">
    <property type="protein sequence ID" value="AJK91712.1"/>
    <property type="molecule type" value="Genomic_DNA"/>
</dbReference>
<keyword evidence="15" id="KW-1185">Reference proteome</keyword>
<evidence type="ECO:0000256" key="8">
    <source>
        <dbReference type="ARBA" id="ARBA00023125"/>
    </source>
</evidence>
<name>A0A0C5ASD1_9BBAC</name>
<dbReference type="FunFam" id="1.25.40.80:FF:000004">
    <property type="entry name" value="Deoxyribodipyrimidine photolyase"/>
    <property type="match status" value="1"/>
</dbReference>
<dbReference type="InterPro" id="IPR052219">
    <property type="entry name" value="Photolyase_Class-2"/>
</dbReference>
<keyword evidence="8" id="KW-0238">DNA-binding</keyword>
<dbReference type="PANTHER" id="PTHR10211">
    <property type="entry name" value="DEOXYRIBODIPYRIMIDINE PHOTOLYASE"/>
    <property type="match status" value="1"/>
</dbReference>
<evidence type="ECO:0000256" key="1">
    <source>
        <dbReference type="ARBA" id="ARBA00001974"/>
    </source>
</evidence>
<proteinExistence type="inferred from homology"/>
<organism evidence="14 15">
    <name type="scientific">Spodoptera frugiperda granulovirus</name>
    <dbReference type="NCBI Taxonomy" id="307454"/>
    <lineage>
        <taxon>Viruses</taxon>
        <taxon>Viruses incertae sedis</taxon>
        <taxon>Naldaviricetes</taxon>
        <taxon>Lefavirales</taxon>
        <taxon>Baculoviridae</taxon>
        <taxon>Betabaculovirus</taxon>
        <taxon>Betabaculovirus spofrugiperdae</taxon>
    </lineage>
</organism>
<evidence type="ECO:0000256" key="10">
    <source>
        <dbReference type="ARBA" id="ARBA00023239"/>
    </source>
</evidence>
<evidence type="ECO:0000256" key="11">
    <source>
        <dbReference type="ARBA" id="ARBA00031671"/>
    </source>
</evidence>
<dbReference type="RefSeq" id="YP_009121836.1">
    <property type="nucleotide sequence ID" value="NC_026511.1"/>
</dbReference>
<keyword evidence="9" id="KW-0234">DNA repair</keyword>
<dbReference type="Proteomes" id="UP000201335">
    <property type="component" value="Segment"/>
</dbReference>
<evidence type="ECO:0000256" key="5">
    <source>
        <dbReference type="ARBA" id="ARBA00022630"/>
    </source>
</evidence>
<evidence type="ECO:0000259" key="13">
    <source>
        <dbReference type="PROSITE" id="PS51645"/>
    </source>
</evidence>
<dbReference type="InterPro" id="IPR006050">
    <property type="entry name" value="DNA_photolyase_N"/>
</dbReference>
<evidence type="ECO:0000256" key="2">
    <source>
        <dbReference type="ARBA" id="ARBA00006409"/>
    </source>
</evidence>
<dbReference type="SUPFAM" id="SSF52425">
    <property type="entry name" value="Cryptochrome/photolyase, N-terminal domain"/>
    <property type="match status" value="1"/>
</dbReference>
<evidence type="ECO:0000313" key="14">
    <source>
        <dbReference type="EMBL" id="AJK91712.1"/>
    </source>
</evidence>
<dbReference type="GO" id="GO:0009650">
    <property type="term" value="P:UV protection"/>
    <property type="evidence" value="ECO:0007669"/>
    <property type="project" value="UniProtKB-ARBA"/>
</dbReference>
<dbReference type="Gene3D" id="3.40.50.620">
    <property type="entry name" value="HUPs"/>
    <property type="match status" value="1"/>
</dbReference>
<dbReference type="NCBIfam" id="TIGR00591">
    <property type="entry name" value="phr2"/>
    <property type="match status" value="1"/>
</dbReference>
<comment type="cofactor">
    <cofactor evidence="1">
        <name>FAD</name>
        <dbReference type="ChEBI" id="CHEBI:57692"/>
    </cofactor>
</comment>
<dbReference type="InterPro" id="IPR008148">
    <property type="entry name" value="DNA_photolyase_2"/>
</dbReference>
<accession>A0A0C5ASD1</accession>
<comment type="catalytic activity">
    <reaction evidence="12">
        <text>cyclobutadipyrimidine (in DNA) = 2 pyrimidine residues (in DNA).</text>
        <dbReference type="EC" id="4.1.99.3"/>
    </reaction>
</comment>
<dbReference type="PANTHER" id="PTHR10211:SF0">
    <property type="entry name" value="DEOXYRIBODIPYRIMIDINE PHOTO-LYASE"/>
    <property type="match status" value="1"/>
</dbReference>
<reference evidence="14 15" key="1">
    <citation type="journal article" date="2015" name="Viruses">
        <title>The complete sequence of the first Spodoptera frugiperda Betabaculovirus genome: a natural multiple recombinant virus.</title>
        <authorList>
            <person name="Cuartas P.E."/>
            <person name="Barrera G.P."/>
            <person name="Belaich M.N."/>
            <person name="Barreto E."/>
            <person name="Ghiringhelli P.D."/>
            <person name="Villamizar L.F."/>
        </authorList>
    </citation>
    <scope>NUCLEOTIDE SEQUENCE [LARGE SCALE GENOMIC DNA]</scope>
    <source>
        <strain evidence="14">VG008</strain>
    </source>
</reference>
<dbReference type="GeneID" id="23632053"/>
<dbReference type="InterPro" id="IPR036134">
    <property type="entry name" value="Crypto/Photolyase_FAD-like_sf"/>
</dbReference>
<dbReference type="GO" id="GO:0003677">
    <property type="term" value="F:DNA binding"/>
    <property type="evidence" value="ECO:0007669"/>
    <property type="project" value="UniProtKB-KW"/>
</dbReference>
<dbReference type="GO" id="GO:0003904">
    <property type="term" value="F:deoxyribodipyrimidine photo-lyase activity"/>
    <property type="evidence" value="ECO:0007669"/>
    <property type="project" value="UniProtKB-EC"/>
</dbReference>
<dbReference type="Gene3D" id="1.25.40.80">
    <property type="match status" value="1"/>
</dbReference>
<dbReference type="Pfam" id="PF00875">
    <property type="entry name" value="DNA_photolyase"/>
    <property type="match status" value="1"/>
</dbReference>
<feature type="domain" description="Photolyase/cryptochrome alpha/beta" evidence="13">
    <location>
        <begin position="36"/>
        <end position="168"/>
    </location>
</feature>
<dbReference type="InterPro" id="IPR036155">
    <property type="entry name" value="Crypto/Photolyase_N_sf"/>
</dbReference>
<dbReference type="PROSITE" id="PS51645">
    <property type="entry name" value="PHR_CRY_ALPHA_BETA"/>
    <property type="match status" value="1"/>
</dbReference>
<protein>
    <recommendedName>
        <fullName evidence="4">Deoxyribodipyrimidine photo-lyase</fullName>
        <ecNumber evidence="3">4.1.99.3</ecNumber>
    </recommendedName>
    <alternativeName>
        <fullName evidence="11">DNA photolyase</fullName>
    </alternativeName>
</protein>